<dbReference type="AlphaFoldDB" id="A0A8X6H2M0"/>
<dbReference type="EMBL" id="BMAO01030126">
    <property type="protein sequence ID" value="GFQ65912.1"/>
    <property type="molecule type" value="Genomic_DNA"/>
</dbReference>
<feature type="coiled-coil region" evidence="1">
    <location>
        <begin position="79"/>
        <end position="106"/>
    </location>
</feature>
<reference evidence="2" key="1">
    <citation type="submission" date="2020-07" db="EMBL/GenBank/DDBJ databases">
        <title>Multicomponent nature underlies the extraordinary mechanical properties of spider dragline silk.</title>
        <authorList>
            <person name="Kono N."/>
            <person name="Nakamura H."/>
            <person name="Mori M."/>
            <person name="Yoshida Y."/>
            <person name="Ohtoshi R."/>
            <person name="Malay A.D."/>
            <person name="Moran D.A.P."/>
            <person name="Tomita M."/>
            <person name="Numata K."/>
            <person name="Arakawa K."/>
        </authorList>
    </citation>
    <scope>NUCLEOTIDE SEQUENCE</scope>
</reference>
<organism evidence="2 3">
    <name type="scientific">Trichonephila clavata</name>
    <name type="common">Joro spider</name>
    <name type="synonym">Nephila clavata</name>
    <dbReference type="NCBI Taxonomy" id="2740835"/>
    <lineage>
        <taxon>Eukaryota</taxon>
        <taxon>Metazoa</taxon>
        <taxon>Ecdysozoa</taxon>
        <taxon>Arthropoda</taxon>
        <taxon>Chelicerata</taxon>
        <taxon>Arachnida</taxon>
        <taxon>Araneae</taxon>
        <taxon>Araneomorphae</taxon>
        <taxon>Entelegynae</taxon>
        <taxon>Araneoidea</taxon>
        <taxon>Nephilidae</taxon>
        <taxon>Trichonephila</taxon>
    </lineage>
</organism>
<evidence type="ECO:0000313" key="2">
    <source>
        <dbReference type="EMBL" id="GFQ65912.1"/>
    </source>
</evidence>
<keyword evidence="3" id="KW-1185">Reference proteome</keyword>
<keyword evidence="1" id="KW-0175">Coiled coil</keyword>
<evidence type="ECO:0000256" key="1">
    <source>
        <dbReference type="SAM" id="Coils"/>
    </source>
</evidence>
<protein>
    <submittedName>
        <fullName evidence="2">Uncharacterized protein</fullName>
    </submittedName>
</protein>
<evidence type="ECO:0000313" key="3">
    <source>
        <dbReference type="Proteomes" id="UP000887116"/>
    </source>
</evidence>
<sequence length="148" mass="17367">MKETFLPILKQQKETFENAIKSQRGVPPELQHLIEPVTYDLPDHTVTVSQISNIDSIHASTTIDLDKTLPSTCVEEMQLKETKEEVDKLRQQIKDLKGKRLKTLKKSKVQIEAKNMQRKKDKQKAWKLRRLFQKGVEHTKKSHKKKKR</sequence>
<comment type="caution">
    <text evidence="2">The sequence shown here is derived from an EMBL/GenBank/DDBJ whole genome shotgun (WGS) entry which is preliminary data.</text>
</comment>
<proteinExistence type="predicted"/>
<gene>
    <name evidence="2" type="primary">AVEN_235813_1</name>
    <name evidence="2" type="ORF">TNCT_344711</name>
</gene>
<accession>A0A8X6H2M0</accession>
<dbReference type="OrthoDB" id="551633at2759"/>
<name>A0A8X6H2M0_TRICU</name>
<dbReference type="Proteomes" id="UP000887116">
    <property type="component" value="Unassembled WGS sequence"/>
</dbReference>